<dbReference type="PROSITE" id="PS50109">
    <property type="entry name" value="HIS_KIN"/>
    <property type="match status" value="1"/>
</dbReference>
<name>A0ABT4UQ18_9BACT</name>
<keyword evidence="1" id="KW-0808">Transferase</keyword>
<dbReference type="Gene3D" id="3.30.565.10">
    <property type="entry name" value="Histidine kinase-like ATPase, C-terminal domain"/>
    <property type="match status" value="1"/>
</dbReference>
<evidence type="ECO:0000256" key="3">
    <source>
        <dbReference type="ARBA" id="ARBA00023012"/>
    </source>
</evidence>
<protein>
    <submittedName>
        <fullName evidence="5">ATP-binding protein</fullName>
    </submittedName>
</protein>
<reference evidence="5 6" key="1">
    <citation type="submission" date="2022-12" db="EMBL/GenBank/DDBJ databases">
        <title>Chitinophagaceae gen. sp. nov., a new member of the family Chitinophagaceae, isolated from soil in a chemical factory.</title>
        <authorList>
            <person name="Ke Z."/>
        </authorList>
    </citation>
    <scope>NUCLEOTIDE SEQUENCE [LARGE SCALE GENOMIC DNA]</scope>
    <source>
        <strain evidence="5 6">LY-5</strain>
    </source>
</reference>
<comment type="caution">
    <text evidence="5">The sequence shown here is derived from an EMBL/GenBank/DDBJ whole genome shotgun (WGS) entry which is preliminary data.</text>
</comment>
<dbReference type="PANTHER" id="PTHR24421">
    <property type="entry name" value="NITRATE/NITRITE SENSOR PROTEIN NARX-RELATED"/>
    <property type="match status" value="1"/>
</dbReference>
<dbReference type="GO" id="GO:0005524">
    <property type="term" value="F:ATP binding"/>
    <property type="evidence" value="ECO:0007669"/>
    <property type="project" value="UniProtKB-KW"/>
</dbReference>
<feature type="non-terminal residue" evidence="5">
    <location>
        <position position="1"/>
    </location>
</feature>
<keyword evidence="5" id="KW-0067">ATP-binding</keyword>
<organism evidence="5 6">
    <name type="scientific">Polluticaenibacter yanchengensis</name>
    <dbReference type="NCBI Taxonomy" id="3014562"/>
    <lineage>
        <taxon>Bacteria</taxon>
        <taxon>Pseudomonadati</taxon>
        <taxon>Bacteroidota</taxon>
        <taxon>Chitinophagia</taxon>
        <taxon>Chitinophagales</taxon>
        <taxon>Chitinophagaceae</taxon>
        <taxon>Polluticaenibacter</taxon>
    </lineage>
</organism>
<keyword evidence="3" id="KW-0902">Two-component regulatory system</keyword>
<dbReference type="InterPro" id="IPR003594">
    <property type="entry name" value="HATPase_dom"/>
</dbReference>
<feature type="domain" description="Histidine kinase" evidence="4">
    <location>
        <begin position="1"/>
        <end position="90"/>
    </location>
</feature>
<evidence type="ECO:0000259" key="4">
    <source>
        <dbReference type="PROSITE" id="PS50109"/>
    </source>
</evidence>
<keyword evidence="6" id="KW-1185">Reference proteome</keyword>
<dbReference type="EMBL" id="JAQGEF010000084">
    <property type="protein sequence ID" value="MDA3616898.1"/>
    <property type="molecule type" value="Genomic_DNA"/>
</dbReference>
<dbReference type="InterPro" id="IPR050482">
    <property type="entry name" value="Sensor_HK_TwoCompSys"/>
</dbReference>
<dbReference type="Proteomes" id="UP001210231">
    <property type="component" value="Unassembled WGS sequence"/>
</dbReference>
<keyword evidence="2" id="KW-0418">Kinase</keyword>
<dbReference type="PANTHER" id="PTHR24421:SF60">
    <property type="entry name" value="SENSOR HISTIDINE KINASE COMP"/>
    <property type="match status" value="1"/>
</dbReference>
<proteinExistence type="predicted"/>
<dbReference type="InterPro" id="IPR036890">
    <property type="entry name" value="HATPase_C_sf"/>
</dbReference>
<dbReference type="RefSeq" id="WP_407033224.1">
    <property type="nucleotide sequence ID" value="NZ_JAQGEF010000084.1"/>
</dbReference>
<evidence type="ECO:0000256" key="2">
    <source>
        <dbReference type="ARBA" id="ARBA00022777"/>
    </source>
</evidence>
<gene>
    <name evidence="5" type="ORF">O3P16_19020</name>
</gene>
<dbReference type="Pfam" id="PF02518">
    <property type="entry name" value="HATPase_c"/>
    <property type="match status" value="1"/>
</dbReference>
<accession>A0ABT4UQ18</accession>
<evidence type="ECO:0000313" key="5">
    <source>
        <dbReference type="EMBL" id="MDA3616898.1"/>
    </source>
</evidence>
<dbReference type="SUPFAM" id="SSF55874">
    <property type="entry name" value="ATPase domain of HSP90 chaperone/DNA topoisomerase II/histidine kinase"/>
    <property type="match status" value="1"/>
</dbReference>
<evidence type="ECO:0000256" key="1">
    <source>
        <dbReference type="ARBA" id="ARBA00022679"/>
    </source>
</evidence>
<dbReference type="InterPro" id="IPR005467">
    <property type="entry name" value="His_kinase_dom"/>
</dbReference>
<dbReference type="CDD" id="cd16917">
    <property type="entry name" value="HATPase_UhpB-NarQ-NarX-like"/>
    <property type="match status" value="1"/>
</dbReference>
<evidence type="ECO:0000313" key="6">
    <source>
        <dbReference type="Proteomes" id="UP001210231"/>
    </source>
</evidence>
<sequence length="90" mass="10355">ETSVYRIIQELLNNTLKHAQATEILIKLKQQKKGLLLFYRDNGIGFDQETVDYGYGIRNIRQHTLAIDGQLHISTNINEGFECIIILPLK</sequence>
<keyword evidence="5" id="KW-0547">Nucleotide-binding</keyword>